<reference evidence="3 4" key="2">
    <citation type="submission" date="2013-02" db="EMBL/GenBank/DDBJ databases">
        <title>The Genome Sequence of Plasmodium falciparum Vietnam Oak-Knoll (FVO).</title>
        <authorList>
            <consortium name="The Broad Institute Genome Sequencing Platform"/>
            <consortium name="The Broad Institute Genome Sequencing Center for Infectious Disease"/>
            <person name="Neafsey D."/>
            <person name="Cheeseman I."/>
            <person name="Volkman S."/>
            <person name="Adams J."/>
            <person name="Walker B."/>
            <person name="Young S.K."/>
            <person name="Zeng Q."/>
            <person name="Gargeya S."/>
            <person name="Fitzgerald M."/>
            <person name="Haas B."/>
            <person name="Abouelleil A."/>
            <person name="Alvarado L."/>
            <person name="Arachchi H.M."/>
            <person name="Berlin A.M."/>
            <person name="Chapman S.B."/>
            <person name="Dewar J."/>
            <person name="Goldberg J."/>
            <person name="Griggs A."/>
            <person name="Gujja S."/>
            <person name="Hansen M."/>
            <person name="Howarth C."/>
            <person name="Imamovic A."/>
            <person name="Larimer J."/>
            <person name="McCowan C."/>
            <person name="Murphy C."/>
            <person name="Neiman D."/>
            <person name="Pearson M."/>
            <person name="Priest M."/>
            <person name="Roberts A."/>
            <person name="Saif S."/>
            <person name="Shea T."/>
            <person name="Sisk P."/>
            <person name="Sykes S."/>
            <person name="Wortman J."/>
            <person name="Nusbaum C."/>
            <person name="Birren B."/>
        </authorList>
    </citation>
    <scope>NUCLEOTIDE SEQUENCE [LARGE SCALE GENOMIC DNA]</scope>
    <source>
        <strain evidence="4">Vietnam Oak-Knoll (FVO)</strain>
    </source>
</reference>
<proteinExistence type="predicted"/>
<reference evidence="3 4" key="1">
    <citation type="submission" date="2013-02" db="EMBL/GenBank/DDBJ databases">
        <title>The Genome Annotation of Plasmodium falciparum Vietnam Oak-Knoll (FVO).</title>
        <authorList>
            <consortium name="The Broad Institute Genome Sequencing Platform"/>
            <consortium name="The Broad Institute Genome Sequencing Center for Infectious Disease"/>
            <person name="Neafsey D."/>
            <person name="Hoffman S."/>
            <person name="Volkman S."/>
            <person name="Rosenthal P."/>
            <person name="Walker B."/>
            <person name="Young S.K."/>
            <person name="Zeng Q."/>
            <person name="Gargeya S."/>
            <person name="Fitzgerald M."/>
            <person name="Haas B."/>
            <person name="Abouelleil A."/>
            <person name="Allen A.W."/>
            <person name="Alvarado L."/>
            <person name="Arachchi H.M."/>
            <person name="Berlin A.M."/>
            <person name="Chapman S.B."/>
            <person name="Gainer-Dewar J."/>
            <person name="Goldberg J."/>
            <person name="Griggs A."/>
            <person name="Gujja S."/>
            <person name="Hansen M."/>
            <person name="Howarth C."/>
            <person name="Imamovic A."/>
            <person name="Ireland A."/>
            <person name="Larimer J."/>
            <person name="McCowan C."/>
            <person name="Murphy C."/>
            <person name="Pearson M."/>
            <person name="Poon T.W."/>
            <person name="Priest M."/>
            <person name="Roberts A."/>
            <person name="Saif S."/>
            <person name="Shea T."/>
            <person name="Sisk P."/>
            <person name="Sykes S."/>
            <person name="Wortman J."/>
            <person name="Nusbaum C."/>
            <person name="Birren B."/>
        </authorList>
    </citation>
    <scope>NUCLEOTIDE SEQUENCE [LARGE SCALE GENOMIC DNA]</scope>
    <source>
        <strain evidence="4">Vietnam Oak-Knoll (FVO)</strain>
    </source>
</reference>
<feature type="compositionally biased region" description="Low complexity" evidence="1">
    <location>
        <begin position="49"/>
        <end position="61"/>
    </location>
</feature>
<keyword evidence="2" id="KW-0472">Membrane</keyword>
<sequence length="61" mass="7508">MDTSNTFRNIYYFLILKYGSYNNNIFLIHSLYKNRLKKKKKKKKKKNDNNNNNNNNNKYNI</sequence>
<evidence type="ECO:0000313" key="3">
    <source>
        <dbReference type="EMBL" id="ETW15650.1"/>
    </source>
</evidence>
<protein>
    <submittedName>
        <fullName evidence="3">Uncharacterized protein</fullName>
    </submittedName>
</protein>
<name>A0A024V0C0_PLAFA</name>
<feature type="region of interest" description="Disordered" evidence="1">
    <location>
        <begin position="36"/>
        <end position="61"/>
    </location>
</feature>
<gene>
    <name evidence="3" type="ORF">PFFVO_05430</name>
</gene>
<dbReference type="AlphaFoldDB" id="A0A024V0C0"/>
<accession>A0A024V0C0</accession>
<feature type="compositionally biased region" description="Basic residues" evidence="1">
    <location>
        <begin position="36"/>
        <end position="46"/>
    </location>
</feature>
<evidence type="ECO:0000256" key="1">
    <source>
        <dbReference type="SAM" id="MobiDB-lite"/>
    </source>
</evidence>
<feature type="transmembrane region" description="Helical" evidence="2">
    <location>
        <begin position="12"/>
        <end position="32"/>
    </location>
</feature>
<keyword evidence="2" id="KW-1133">Transmembrane helix</keyword>
<evidence type="ECO:0000256" key="2">
    <source>
        <dbReference type="SAM" id="Phobius"/>
    </source>
</evidence>
<dbReference type="EMBL" id="KI925155">
    <property type="protein sequence ID" value="ETW15650.1"/>
    <property type="molecule type" value="Genomic_DNA"/>
</dbReference>
<organism evidence="3 4">
    <name type="scientific">Plasmodium falciparum Vietnam Oak-Knoll</name>
    <name type="common">FVO</name>
    <dbReference type="NCBI Taxonomy" id="1036723"/>
    <lineage>
        <taxon>Eukaryota</taxon>
        <taxon>Sar</taxon>
        <taxon>Alveolata</taxon>
        <taxon>Apicomplexa</taxon>
        <taxon>Aconoidasida</taxon>
        <taxon>Haemosporida</taxon>
        <taxon>Plasmodiidae</taxon>
        <taxon>Plasmodium</taxon>
        <taxon>Plasmodium (Laverania)</taxon>
    </lineage>
</organism>
<keyword evidence="2" id="KW-0812">Transmembrane</keyword>
<evidence type="ECO:0000313" key="4">
    <source>
        <dbReference type="Proteomes" id="UP000030690"/>
    </source>
</evidence>
<dbReference type="Proteomes" id="UP000030690">
    <property type="component" value="Unassembled WGS sequence"/>
</dbReference>